<dbReference type="SUPFAM" id="SSF54695">
    <property type="entry name" value="POZ domain"/>
    <property type="match status" value="1"/>
</dbReference>
<dbReference type="InterPro" id="IPR000210">
    <property type="entry name" value="BTB/POZ_dom"/>
</dbReference>
<dbReference type="InterPro" id="IPR011333">
    <property type="entry name" value="SKP1/BTB/POZ_sf"/>
</dbReference>
<evidence type="ECO:0000313" key="4">
    <source>
        <dbReference type="Proteomes" id="UP001174936"/>
    </source>
</evidence>
<sequence length="138" mass="15867">LLFSPKYSDMTITCRGEEFKAHRAIVCPQSPFFDAALSGSFLESNEQKIDLPDDDPAIVKLLFEFFYTGTYQDGTYDEEYEEDEKMEDVHDADNSVPKDVPRDGCKALYTHLHLYILADKYDIPALRILARNRFKAEA</sequence>
<dbReference type="Pfam" id="PF00651">
    <property type="entry name" value="BTB"/>
    <property type="match status" value="1"/>
</dbReference>
<feature type="non-terminal residue" evidence="3">
    <location>
        <position position="138"/>
    </location>
</feature>
<dbReference type="PANTHER" id="PTHR47843">
    <property type="entry name" value="BTB DOMAIN-CONTAINING PROTEIN-RELATED"/>
    <property type="match status" value="1"/>
</dbReference>
<keyword evidence="4" id="KW-1185">Reference proteome</keyword>
<organism evidence="3 4">
    <name type="scientific">Cercophora newfieldiana</name>
    <dbReference type="NCBI Taxonomy" id="92897"/>
    <lineage>
        <taxon>Eukaryota</taxon>
        <taxon>Fungi</taxon>
        <taxon>Dikarya</taxon>
        <taxon>Ascomycota</taxon>
        <taxon>Pezizomycotina</taxon>
        <taxon>Sordariomycetes</taxon>
        <taxon>Sordariomycetidae</taxon>
        <taxon>Sordariales</taxon>
        <taxon>Lasiosphaeriaceae</taxon>
        <taxon>Cercophora</taxon>
    </lineage>
</organism>
<feature type="region of interest" description="Disordered" evidence="1">
    <location>
        <begin position="79"/>
        <end position="98"/>
    </location>
</feature>
<evidence type="ECO:0000259" key="2">
    <source>
        <dbReference type="PROSITE" id="PS50097"/>
    </source>
</evidence>
<dbReference type="AlphaFoldDB" id="A0AA40CMU7"/>
<dbReference type="EMBL" id="JAULSV010000005">
    <property type="protein sequence ID" value="KAK0644242.1"/>
    <property type="molecule type" value="Genomic_DNA"/>
</dbReference>
<evidence type="ECO:0000313" key="3">
    <source>
        <dbReference type="EMBL" id="KAK0644242.1"/>
    </source>
</evidence>
<feature type="domain" description="BTB" evidence="2">
    <location>
        <begin position="8"/>
        <end position="69"/>
    </location>
</feature>
<dbReference type="Gene3D" id="3.30.710.10">
    <property type="entry name" value="Potassium Channel Kv1.1, Chain A"/>
    <property type="match status" value="1"/>
</dbReference>
<dbReference type="PANTHER" id="PTHR47843:SF5">
    <property type="entry name" value="BTB_POZ DOMAIN PROTEIN"/>
    <property type="match status" value="1"/>
</dbReference>
<evidence type="ECO:0000256" key="1">
    <source>
        <dbReference type="SAM" id="MobiDB-lite"/>
    </source>
</evidence>
<protein>
    <submittedName>
        <fullName evidence="3">BTB/POZ protein</fullName>
    </submittedName>
</protein>
<gene>
    <name evidence="3" type="ORF">B0T16DRAFT_304911</name>
</gene>
<dbReference type="Proteomes" id="UP001174936">
    <property type="component" value="Unassembled WGS sequence"/>
</dbReference>
<accession>A0AA40CMU7</accession>
<proteinExistence type="predicted"/>
<feature type="non-terminal residue" evidence="3">
    <location>
        <position position="1"/>
    </location>
</feature>
<comment type="caution">
    <text evidence="3">The sequence shown here is derived from an EMBL/GenBank/DDBJ whole genome shotgun (WGS) entry which is preliminary data.</text>
</comment>
<dbReference type="SMART" id="SM00225">
    <property type="entry name" value="BTB"/>
    <property type="match status" value="1"/>
</dbReference>
<reference evidence="3" key="1">
    <citation type="submission" date="2023-06" db="EMBL/GenBank/DDBJ databases">
        <title>Genome-scale phylogeny and comparative genomics of the fungal order Sordariales.</title>
        <authorList>
            <consortium name="Lawrence Berkeley National Laboratory"/>
            <person name="Hensen N."/>
            <person name="Bonometti L."/>
            <person name="Westerberg I."/>
            <person name="Brannstrom I.O."/>
            <person name="Guillou S."/>
            <person name="Cros-Aarteil S."/>
            <person name="Calhoun S."/>
            <person name="Haridas S."/>
            <person name="Kuo A."/>
            <person name="Mondo S."/>
            <person name="Pangilinan J."/>
            <person name="Riley R."/>
            <person name="Labutti K."/>
            <person name="Andreopoulos B."/>
            <person name="Lipzen A."/>
            <person name="Chen C."/>
            <person name="Yanf M."/>
            <person name="Daum C."/>
            <person name="Ng V."/>
            <person name="Clum A."/>
            <person name="Steindorff A."/>
            <person name="Ohm R."/>
            <person name="Martin F."/>
            <person name="Silar P."/>
            <person name="Natvig D."/>
            <person name="Lalanne C."/>
            <person name="Gautier V."/>
            <person name="Ament-Velasquez S.L."/>
            <person name="Kruys A."/>
            <person name="Hutchinson M.I."/>
            <person name="Powell A.J."/>
            <person name="Barry K."/>
            <person name="Miller A.N."/>
            <person name="Grigoriev I.V."/>
            <person name="Debuchy R."/>
            <person name="Gladieux P."/>
            <person name="Thoren M.H."/>
            <person name="Johannesson H."/>
        </authorList>
    </citation>
    <scope>NUCLEOTIDE SEQUENCE</scope>
    <source>
        <strain evidence="3">SMH2532-1</strain>
    </source>
</reference>
<dbReference type="PROSITE" id="PS50097">
    <property type="entry name" value="BTB"/>
    <property type="match status" value="1"/>
</dbReference>
<dbReference type="CDD" id="cd18186">
    <property type="entry name" value="BTB_POZ_ZBTB_KLHL-like"/>
    <property type="match status" value="1"/>
</dbReference>
<name>A0AA40CMU7_9PEZI</name>